<dbReference type="NCBIfam" id="TIGR01205">
    <property type="entry name" value="D_ala_D_alaTIGR"/>
    <property type="match status" value="1"/>
</dbReference>
<dbReference type="Proteomes" id="UP000003460">
    <property type="component" value="Unassembled WGS sequence"/>
</dbReference>
<feature type="binding site" evidence="16">
    <location>
        <position position="299"/>
    </location>
    <ligand>
        <name>Mg(2+)</name>
        <dbReference type="ChEBI" id="CHEBI:18420"/>
        <label>1</label>
    </ligand>
</feature>
<keyword evidence="10 14" id="KW-0133">Cell shape</keyword>
<dbReference type="InterPro" id="IPR011761">
    <property type="entry name" value="ATP-grasp"/>
</dbReference>
<feature type="active site" evidence="15">
    <location>
        <position position="173"/>
    </location>
</feature>
<dbReference type="InterPro" id="IPR016185">
    <property type="entry name" value="PreATP-grasp_dom_sf"/>
</dbReference>
<evidence type="ECO:0000259" key="18">
    <source>
        <dbReference type="PROSITE" id="PS50975"/>
    </source>
</evidence>
<evidence type="ECO:0000256" key="9">
    <source>
        <dbReference type="ARBA" id="ARBA00022840"/>
    </source>
</evidence>
<dbReference type="Gene3D" id="3.30.1490.20">
    <property type="entry name" value="ATP-grasp fold, A domain"/>
    <property type="match status" value="1"/>
</dbReference>
<keyword evidence="5 14" id="KW-0963">Cytoplasm</keyword>
<dbReference type="SUPFAM" id="SSF52440">
    <property type="entry name" value="PreATP-grasp domain"/>
    <property type="match status" value="1"/>
</dbReference>
<keyword evidence="8 17" id="KW-0547">Nucleotide-binding</keyword>
<evidence type="ECO:0000256" key="4">
    <source>
        <dbReference type="ARBA" id="ARBA00012216"/>
    </source>
</evidence>
<feature type="domain" description="ATP-grasp" evidence="18">
    <location>
        <begin position="128"/>
        <end position="332"/>
    </location>
</feature>
<comment type="catalytic activity">
    <reaction evidence="13 14">
        <text>2 D-alanine + ATP = D-alanyl-D-alanine + ADP + phosphate + H(+)</text>
        <dbReference type="Rhea" id="RHEA:11224"/>
        <dbReference type="ChEBI" id="CHEBI:15378"/>
        <dbReference type="ChEBI" id="CHEBI:30616"/>
        <dbReference type="ChEBI" id="CHEBI:43474"/>
        <dbReference type="ChEBI" id="CHEBI:57416"/>
        <dbReference type="ChEBI" id="CHEBI:57822"/>
        <dbReference type="ChEBI" id="CHEBI:456216"/>
        <dbReference type="EC" id="6.3.2.4"/>
    </reaction>
</comment>
<comment type="similarity">
    <text evidence="3 14">Belongs to the D-alanine--D-alanine ligase family.</text>
</comment>
<evidence type="ECO:0000256" key="10">
    <source>
        <dbReference type="ARBA" id="ARBA00022960"/>
    </source>
</evidence>
<feature type="binding site" evidence="16">
    <location>
        <position position="283"/>
    </location>
    <ligand>
        <name>Mg(2+)</name>
        <dbReference type="ChEBI" id="CHEBI:18420"/>
        <label>1</label>
    </ligand>
</feature>
<keyword evidence="20" id="KW-1185">Reference proteome</keyword>
<reference evidence="19" key="1">
    <citation type="submission" date="2009-09" db="EMBL/GenBank/DDBJ databases">
        <authorList>
            <person name="Weinstock G."/>
            <person name="Sodergren E."/>
            <person name="Clifton S."/>
            <person name="Fulton L."/>
            <person name="Fulton B."/>
            <person name="Courtney L."/>
            <person name="Fronick C."/>
            <person name="Harrison M."/>
            <person name="Strong C."/>
            <person name="Farmer C."/>
            <person name="Delahaunty K."/>
            <person name="Markovic C."/>
            <person name="Hall O."/>
            <person name="Minx P."/>
            <person name="Tomlinson C."/>
            <person name="Mitreva M."/>
            <person name="Nelson J."/>
            <person name="Hou S."/>
            <person name="Wollam A."/>
            <person name="Pepin K.H."/>
            <person name="Johnson M."/>
            <person name="Bhonagiri V."/>
            <person name="Nash W.E."/>
            <person name="Warren W."/>
            <person name="Chinwalla A."/>
            <person name="Mardis E.R."/>
            <person name="Wilson R.K."/>
        </authorList>
    </citation>
    <scope>NUCLEOTIDE SEQUENCE [LARGE SCALE GENOMIC DNA]</scope>
    <source>
        <strain evidence="19">ATCC 51259</strain>
    </source>
</reference>
<dbReference type="PANTHER" id="PTHR23132:SF23">
    <property type="entry name" value="D-ALANINE--D-ALANINE LIGASE B"/>
    <property type="match status" value="1"/>
</dbReference>
<evidence type="ECO:0000256" key="8">
    <source>
        <dbReference type="ARBA" id="ARBA00022741"/>
    </source>
</evidence>
<dbReference type="GO" id="GO:0005737">
    <property type="term" value="C:cytoplasm"/>
    <property type="evidence" value="ECO:0007669"/>
    <property type="project" value="UniProtKB-SubCell"/>
</dbReference>
<dbReference type="PROSITE" id="PS00843">
    <property type="entry name" value="DALA_DALA_LIGASE_1"/>
    <property type="match status" value="1"/>
</dbReference>
<dbReference type="InterPro" id="IPR011127">
    <property type="entry name" value="Dala_Dala_lig_N"/>
</dbReference>
<accession>C9LCT9</accession>
<dbReference type="HAMAP" id="MF_00047">
    <property type="entry name" value="Dala_Dala_lig"/>
    <property type="match status" value="1"/>
</dbReference>
<gene>
    <name evidence="14" type="primary">ddl</name>
    <name evidence="19" type="ORF">GCWU000325_00031</name>
</gene>
<comment type="subcellular location">
    <subcellularLocation>
        <location evidence="2 14">Cytoplasm</location>
    </subcellularLocation>
</comment>
<evidence type="ECO:0000256" key="15">
    <source>
        <dbReference type="PIRSR" id="PIRSR039102-1"/>
    </source>
</evidence>
<evidence type="ECO:0000256" key="16">
    <source>
        <dbReference type="PIRSR" id="PIRSR039102-3"/>
    </source>
</evidence>
<evidence type="ECO:0000256" key="17">
    <source>
        <dbReference type="PROSITE-ProRule" id="PRU00409"/>
    </source>
</evidence>
<comment type="pathway">
    <text evidence="14">Cell wall biogenesis; peptidoglycan biosynthesis.</text>
</comment>
<feature type="active site" evidence="15">
    <location>
        <position position="310"/>
    </location>
</feature>
<feature type="binding site" evidence="16">
    <location>
        <position position="301"/>
    </location>
    <ligand>
        <name>Mg(2+)</name>
        <dbReference type="ChEBI" id="CHEBI:18420"/>
        <label>2</label>
    </ligand>
</feature>
<feature type="active site" evidence="15">
    <location>
        <position position="20"/>
    </location>
</feature>
<evidence type="ECO:0000256" key="13">
    <source>
        <dbReference type="ARBA" id="ARBA00047614"/>
    </source>
</evidence>
<dbReference type="AlphaFoldDB" id="C9LCT9"/>
<comment type="function">
    <text evidence="14">Cell wall formation.</text>
</comment>
<dbReference type="eggNOG" id="COG1181">
    <property type="taxonomic scope" value="Bacteria"/>
</dbReference>
<dbReference type="SUPFAM" id="SSF56059">
    <property type="entry name" value="Glutathione synthetase ATP-binding domain-like"/>
    <property type="match status" value="1"/>
</dbReference>
<evidence type="ECO:0000256" key="6">
    <source>
        <dbReference type="ARBA" id="ARBA00022598"/>
    </source>
</evidence>
<comment type="cofactor">
    <cofactor evidence="16">
        <name>Mg(2+)</name>
        <dbReference type="ChEBI" id="CHEBI:18420"/>
    </cofactor>
    <cofactor evidence="16">
        <name>Mn(2+)</name>
        <dbReference type="ChEBI" id="CHEBI:29035"/>
    </cofactor>
    <text evidence="16">Binds 2 magnesium or manganese ions per subunit.</text>
</comment>
<dbReference type="GO" id="GO:0008360">
    <property type="term" value="P:regulation of cell shape"/>
    <property type="evidence" value="ECO:0007669"/>
    <property type="project" value="UniProtKB-KW"/>
</dbReference>
<dbReference type="InterPro" id="IPR011095">
    <property type="entry name" value="Dala_Dala_lig_C"/>
</dbReference>
<dbReference type="Gene3D" id="3.40.50.20">
    <property type="match status" value="1"/>
</dbReference>
<dbReference type="NCBIfam" id="NF002527">
    <property type="entry name" value="PRK01966.1-3"/>
    <property type="match status" value="1"/>
</dbReference>
<dbReference type="UniPathway" id="UPA00219"/>
<dbReference type="GO" id="GO:0005524">
    <property type="term" value="F:ATP binding"/>
    <property type="evidence" value="ECO:0007669"/>
    <property type="project" value="UniProtKB-UniRule"/>
</dbReference>
<feature type="binding site" evidence="16">
    <location>
        <position position="299"/>
    </location>
    <ligand>
        <name>Mg(2+)</name>
        <dbReference type="ChEBI" id="CHEBI:18420"/>
        <label>2</label>
    </ligand>
</feature>
<dbReference type="PIRSF" id="PIRSF039102">
    <property type="entry name" value="Ddl/VanB"/>
    <property type="match status" value="1"/>
</dbReference>
<keyword evidence="7 16" id="KW-0479">Metal-binding</keyword>
<dbReference type="Pfam" id="PF01820">
    <property type="entry name" value="Dala_Dala_lig_N"/>
    <property type="match status" value="1"/>
</dbReference>
<dbReference type="InterPro" id="IPR000291">
    <property type="entry name" value="D-Ala_lig_Van_CS"/>
</dbReference>
<dbReference type="PROSITE" id="PS50975">
    <property type="entry name" value="ATP_GRASP"/>
    <property type="match status" value="1"/>
</dbReference>
<comment type="cofactor">
    <cofactor evidence="1">
        <name>Mn(2+)</name>
        <dbReference type="ChEBI" id="CHEBI:29035"/>
    </cofactor>
</comment>
<keyword evidence="16" id="KW-0460">Magnesium</keyword>
<keyword evidence="12 14" id="KW-0961">Cell wall biogenesis/degradation</keyword>
<dbReference type="PROSITE" id="PS00844">
    <property type="entry name" value="DALA_DALA_LIGASE_2"/>
    <property type="match status" value="1"/>
</dbReference>
<dbReference type="STRING" id="626522.GCWU000325_00031"/>
<keyword evidence="6 14" id="KW-0436">Ligase</keyword>
<dbReference type="GO" id="GO:0046872">
    <property type="term" value="F:metal ion binding"/>
    <property type="evidence" value="ECO:0007669"/>
    <property type="project" value="UniProtKB-KW"/>
</dbReference>
<dbReference type="Pfam" id="PF07478">
    <property type="entry name" value="Dala_Dala_lig_C"/>
    <property type="match status" value="1"/>
</dbReference>
<evidence type="ECO:0000256" key="3">
    <source>
        <dbReference type="ARBA" id="ARBA00010871"/>
    </source>
</evidence>
<dbReference type="EC" id="6.3.2.4" evidence="4 14"/>
<evidence type="ECO:0000256" key="7">
    <source>
        <dbReference type="ARBA" id="ARBA00022723"/>
    </source>
</evidence>
<evidence type="ECO:0000256" key="12">
    <source>
        <dbReference type="ARBA" id="ARBA00023316"/>
    </source>
</evidence>
<dbReference type="Gene3D" id="3.30.470.20">
    <property type="entry name" value="ATP-grasp fold, B domain"/>
    <property type="match status" value="1"/>
</dbReference>
<evidence type="ECO:0000256" key="14">
    <source>
        <dbReference type="HAMAP-Rule" id="MF_00047"/>
    </source>
</evidence>
<dbReference type="InterPro" id="IPR013815">
    <property type="entry name" value="ATP_grasp_subdomain_1"/>
</dbReference>
<name>C9LCT9_9BACT</name>
<proteinExistence type="inferred from homology"/>
<dbReference type="GO" id="GO:0071555">
    <property type="term" value="P:cell wall organization"/>
    <property type="evidence" value="ECO:0007669"/>
    <property type="project" value="UniProtKB-KW"/>
</dbReference>
<dbReference type="HOGENOM" id="CLU_039268_1_1_10"/>
<dbReference type="EMBL" id="ACIJ02000001">
    <property type="protein sequence ID" value="EEX73044.1"/>
    <property type="molecule type" value="Genomic_DNA"/>
</dbReference>
<keyword evidence="16" id="KW-0464">Manganese</keyword>
<evidence type="ECO:0000256" key="11">
    <source>
        <dbReference type="ARBA" id="ARBA00022984"/>
    </source>
</evidence>
<sequence>MIEDTMKKMIAIVAGGDSSEHDVSLRSAAGILSFMDSQKYDVYIVEIKGNNWTAHYGQEDCPIDRNDFTFTATDGKHAFDFAYITIHGTPGENGILQGYFDLIGIPYSTSDVLVEALTFNKYALNTFLRSAADKALNIADAILVRKGETEPNDAYIVERLGLPCFVKPNAGGSSFGVTKVKTIDAVRPAIEKALLESDEVMIEKMIVGTEITCGAYKKGNEIITFPITEVVTEEEFFDYDAKYNGKVDEITPARLAEATAERVSAMTKSIYGLLNCYGIIRIDYILSGKKGQEEINLLEINTTPGMTTTSFIPQQVRAAGLEIAEVLSDIIEGRFDA</sequence>
<keyword evidence="9 17" id="KW-0067">ATP-binding</keyword>
<dbReference type="GO" id="GO:0008716">
    <property type="term" value="F:D-alanine-D-alanine ligase activity"/>
    <property type="evidence" value="ECO:0007669"/>
    <property type="project" value="UniProtKB-UniRule"/>
</dbReference>
<comment type="caution">
    <text evidence="19">The sequence shown here is derived from an EMBL/GenBank/DDBJ whole genome shotgun (WGS) entry which is preliminary data.</text>
</comment>
<evidence type="ECO:0000256" key="2">
    <source>
        <dbReference type="ARBA" id="ARBA00004496"/>
    </source>
</evidence>
<organism evidence="19 20">
    <name type="scientific">Alloprevotella tannerae ATCC 51259</name>
    <dbReference type="NCBI Taxonomy" id="626522"/>
    <lineage>
        <taxon>Bacteria</taxon>
        <taxon>Pseudomonadati</taxon>
        <taxon>Bacteroidota</taxon>
        <taxon>Bacteroidia</taxon>
        <taxon>Bacteroidales</taxon>
        <taxon>Prevotellaceae</taxon>
        <taxon>Alloprevotella</taxon>
    </lineage>
</organism>
<dbReference type="GO" id="GO:0009252">
    <property type="term" value="P:peptidoglycan biosynthetic process"/>
    <property type="evidence" value="ECO:0007669"/>
    <property type="project" value="UniProtKB-UniRule"/>
</dbReference>
<evidence type="ECO:0000313" key="20">
    <source>
        <dbReference type="Proteomes" id="UP000003460"/>
    </source>
</evidence>
<dbReference type="PANTHER" id="PTHR23132">
    <property type="entry name" value="D-ALANINE--D-ALANINE LIGASE"/>
    <property type="match status" value="1"/>
</dbReference>
<protein>
    <recommendedName>
        <fullName evidence="4 14">D-alanine--D-alanine ligase</fullName>
        <ecNumber evidence="4 14">6.3.2.4</ecNumber>
    </recommendedName>
    <alternativeName>
        <fullName evidence="14">D-Ala-D-Ala ligase</fullName>
    </alternativeName>
    <alternativeName>
        <fullName evidence="14">D-alanylalanine synthetase</fullName>
    </alternativeName>
</protein>
<keyword evidence="11 14" id="KW-0573">Peptidoglycan synthesis</keyword>
<evidence type="ECO:0000313" key="19">
    <source>
        <dbReference type="EMBL" id="EEX73044.1"/>
    </source>
</evidence>
<dbReference type="InterPro" id="IPR005905">
    <property type="entry name" value="D_ala_D_ala"/>
</dbReference>
<evidence type="ECO:0000256" key="1">
    <source>
        <dbReference type="ARBA" id="ARBA00001936"/>
    </source>
</evidence>
<evidence type="ECO:0000256" key="5">
    <source>
        <dbReference type="ARBA" id="ARBA00022490"/>
    </source>
</evidence>